<reference evidence="1" key="1">
    <citation type="submission" date="2024-04" db="EMBL/GenBank/DDBJ databases">
        <title>Complete genome sequence of Sphingobacterium thalpophiium BAA-1094.</title>
        <authorList>
            <person name="Adaikpoh B.I."/>
        </authorList>
    </citation>
    <scope>NUCLEOTIDE SEQUENCE</scope>
    <source>
        <strain evidence="1">BAA-1094</strain>
    </source>
</reference>
<gene>
    <name evidence="1" type="ORF">AACH28_09815</name>
</gene>
<keyword evidence="2" id="KW-1185">Reference proteome</keyword>
<organism evidence="1 2">
    <name type="scientific">Sphingobacterium thalpophilum</name>
    <dbReference type="NCBI Taxonomy" id="259"/>
    <lineage>
        <taxon>Bacteria</taxon>
        <taxon>Pseudomonadati</taxon>
        <taxon>Bacteroidota</taxon>
        <taxon>Sphingobacteriia</taxon>
        <taxon>Sphingobacteriales</taxon>
        <taxon>Sphingobacteriaceae</taxon>
        <taxon>Sphingobacterium</taxon>
    </lineage>
</organism>
<protein>
    <submittedName>
        <fullName evidence="1">Uncharacterized protein</fullName>
    </submittedName>
</protein>
<sequence length="614" mass="67362">MAKQFLIKKTMADLRNLCACEIAELQDGTYLGVQLLGYYQAGDTPGPIVYSLSDTTGSDDGGSIIAAAGIKLEHRFLEAVNPLYFGAKAGLDTDATPFIQQIFNSGYRSIEITCQLLADSYLGLPDATLQRYPSHRISGKGGSVHLTNNVNDGWITSQSSLLNPGSTGNLYTGKVFIDNLVVRNAGADIGNIIDGTPLSGTFVDGDRIYNVFITKCSFFRVKHVIKSYKEKRPNDTDAYKNGYLQSVTITGNIFEQVERIVDADRCFNFTFKDNMCEGCISGIWFKNIDGKPTVNVARIVDNVFESGGVFLYSGPIAGGKISGNYFEGNNQPEIKTYKAHLYFKFGAATNYMGLAIDSNNFQAHEDQKIDVEFSDIKFDGNFTTDAEYLGNVSIRNNNSNSYSLVEPQSRIKFYEGNSITADMYARARTVVSPTQSRISFQRKRQELLSSSYLSSDGHVIARINIARIKSLMAKQEERTSNGTIHIMLLVKTSGMITIGATLAIVDFIIMPASEGMGSGAIDDIYYKFKLRSVFNIDAGKPINSNFTAATTKAHFNEDTAALTAVPDGDFVKLILSTYVAPSIDNFGKADRLLSFQTIQINASNNSYNVGYPVI</sequence>
<dbReference type="EMBL" id="CP151087">
    <property type="protein sequence ID" value="WZN57821.1"/>
    <property type="molecule type" value="Genomic_DNA"/>
</dbReference>
<accession>A0ACD5C7L8</accession>
<name>A0ACD5C7L8_9SPHI</name>
<evidence type="ECO:0000313" key="2">
    <source>
        <dbReference type="Proteomes" id="UP001485301"/>
    </source>
</evidence>
<proteinExistence type="predicted"/>
<dbReference type="Proteomes" id="UP001485301">
    <property type="component" value="Chromosome"/>
</dbReference>
<evidence type="ECO:0000313" key="1">
    <source>
        <dbReference type="EMBL" id="WZN57821.1"/>
    </source>
</evidence>